<feature type="binding site" evidence="3">
    <location>
        <position position="81"/>
    </location>
    <ligand>
        <name>Mg(2+)</name>
        <dbReference type="ChEBI" id="CHEBI:18420"/>
    </ligand>
</feature>
<dbReference type="InterPro" id="IPR001952">
    <property type="entry name" value="Alkaline_phosphatase"/>
</dbReference>
<proteinExistence type="predicted"/>
<dbReference type="InterPro" id="IPR017850">
    <property type="entry name" value="Alkaline_phosphatase_core_sf"/>
</dbReference>
<keyword evidence="4" id="KW-0732">Signal</keyword>
<reference evidence="5" key="2">
    <citation type="submission" date="2022-06" db="UniProtKB">
        <authorList>
            <consortium name="EnsemblMetazoa"/>
        </authorList>
    </citation>
    <scope>IDENTIFICATION</scope>
</reference>
<dbReference type="GeneID" id="100573024"/>
<dbReference type="OrthoDB" id="5818554at2759"/>
<dbReference type="PANTHER" id="PTHR11596">
    <property type="entry name" value="ALKALINE PHOSPHATASE"/>
    <property type="match status" value="1"/>
</dbReference>
<protein>
    <recommendedName>
        <fullName evidence="1">alkaline phosphatase</fullName>
        <ecNumber evidence="1">3.1.3.1</ecNumber>
    </recommendedName>
</protein>
<dbReference type="PANTHER" id="PTHR11596:SF5">
    <property type="entry name" value="ALKALINE PHOSPHATASE"/>
    <property type="match status" value="1"/>
</dbReference>
<evidence type="ECO:0000256" key="3">
    <source>
        <dbReference type="PIRSR" id="PIRSR601952-2"/>
    </source>
</evidence>
<keyword evidence="6" id="KW-1185">Reference proteome</keyword>
<name>A0A8R2AAP2_ACYPI</name>
<evidence type="ECO:0000256" key="4">
    <source>
        <dbReference type="SAM" id="SignalP"/>
    </source>
</evidence>
<dbReference type="GO" id="GO:0046872">
    <property type="term" value="F:metal ion binding"/>
    <property type="evidence" value="ECO:0007669"/>
    <property type="project" value="UniProtKB-KW"/>
</dbReference>
<keyword evidence="2" id="KW-0597">Phosphoprotein</keyword>
<evidence type="ECO:0000313" key="6">
    <source>
        <dbReference type="Proteomes" id="UP000007819"/>
    </source>
</evidence>
<dbReference type="EC" id="3.1.3.1" evidence="1"/>
<dbReference type="AlphaFoldDB" id="A0A8R2AAP2"/>
<feature type="signal peptide" evidence="4">
    <location>
        <begin position="1"/>
        <end position="43"/>
    </location>
</feature>
<accession>A0A8R2AAP2</accession>
<reference evidence="6" key="1">
    <citation type="submission" date="2010-06" db="EMBL/GenBank/DDBJ databases">
        <authorList>
            <person name="Jiang H."/>
            <person name="Abraham K."/>
            <person name="Ali S."/>
            <person name="Alsbrooks S.L."/>
            <person name="Anim B.N."/>
            <person name="Anosike U.S."/>
            <person name="Attaway T."/>
            <person name="Bandaranaike D.P."/>
            <person name="Battles P.K."/>
            <person name="Bell S.N."/>
            <person name="Bell A.V."/>
            <person name="Beltran B."/>
            <person name="Bickham C."/>
            <person name="Bustamante Y."/>
            <person name="Caleb T."/>
            <person name="Canada A."/>
            <person name="Cardenas V."/>
            <person name="Carter K."/>
            <person name="Chacko J."/>
            <person name="Chandrabose M.N."/>
            <person name="Chavez D."/>
            <person name="Chavez A."/>
            <person name="Chen L."/>
            <person name="Chu H.-S."/>
            <person name="Claassen K.J."/>
            <person name="Cockrell R."/>
            <person name="Collins M."/>
            <person name="Cooper J.A."/>
            <person name="Cree A."/>
            <person name="Curry S.M."/>
            <person name="Da Y."/>
            <person name="Dao M.D."/>
            <person name="Das B."/>
            <person name="Davila M.-L."/>
            <person name="Davy-Carroll L."/>
            <person name="Denson S."/>
            <person name="Dinh H."/>
            <person name="Ebong V.E."/>
            <person name="Edwards J.R."/>
            <person name="Egan A."/>
            <person name="El-Daye J."/>
            <person name="Escobedo L."/>
            <person name="Fernandez S."/>
            <person name="Fernando P.R."/>
            <person name="Flagg N."/>
            <person name="Forbes L.D."/>
            <person name="Fowler R.G."/>
            <person name="Fu Q."/>
            <person name="Gabisi R.A."/>
            <person name="Ganer J."/>
            <person name="Garbino Pronczuk A."/>
            <person name="Garcia R.M."/>
            <person name="Garner T."/>
            <person name="Garrett T.E."/>
            <person name="Gonzalez D.A."/>
            <person name="Hamid H."/>
            <person name="Hawkins E.S."/>
            <person name="Hirani K."/>
            <person name="Hogues M.E."/>
            <person name="Hollins B."/>
            <person name="Hsiao C.-H."/>
            <person name="Jabil R."/>
            <person name="James M.L."/>
            <person name="Jhangiani S.N."/>
            <person name="Johnson B."/>
            <person name="Johnson Q."/>
            <person name="Joshi V."/>
            <person name="Kalu J.B."/>
            <person name="Kam C."/>
            <person name="Kashfia A."/>
            <person name="Keebler J."/>
            <person name="Kisamo H."/>
            <person name="Kovar C.L."/>
            <person name="Lago L.A."/>
            <person name="Lai C.-Y."/>
            <person name="Laidlaw J."/>
            <person name="Lara F."/>
            <person name="Le T.-K."/>
            <person name="Lee S.L."/>
            <person name="Legall F.H."/>
            <person name="Lemon S.J."/>
            <person name="Lewis L.R."/>
            <person name="Li B."/>
            <person name="Liu Y."/>
            <person name="Liu Y.-S."/>
            <person name="Lopez J."/>
            <person name="Lozado R.J."/>
            <person name="Lu J."/>
            <person name="Madu R.C."/>
            <person name="Maheshwari M."/>
            <person name="Maheshwari R."/>
            <person name="Malloy K."/>
            <person name="Martinez E."/>
            <person name="Mathew T."/>
            <person name="Mercado I.C."/>
            <person name="Mercado C."/>
            <person name="Meyer B."/>
            <person name="Montgomery K."/>
            <person name="Morgan M.B."/>
            <person name="Munidasa M."/>
            <person name="Nazareth L.V."/>
            <person name="Nelson J."/>
            <person name="Ng B.M."/>
            <person name="Nguyen N.B."/>
            <person name="Nguyen P.Q."/>
            <person name="Nguyen T."/>
            <person name="Obregon M."/>
            <person name="Okwuonu G.O."/>
            <person name="Onwere C.G."/>
            <person name="Orozco G."/>
            <person name="Parra A."/>
            <person name="Patel S."/>
            <person name="Patil S."/>
            <person name="Perez A."/>
            <person name="Perez Y."/>
            <person name="Pham C."/>
            <person name="Primus E.L."/>
            <person name="Pu L.-L."/>
            <person name="Puazo M."/>
            <person name="Qin X."/>
            <person name="Quiroz J.B."/>
            <person name="Reese J."/>
            <person name="Richards S."/>
            <person name="Rives C.M."/>
            <person name="Robberts R."/>
            <person name="Ruiz S.J."/>
            <person name="Ruiz M.J."/>
            <person name="Santibanez J."/>
            <person name="Schneider B.W."/>
            <person name="Sisson I."/>
            <person name="Smith M."/>
            <person name="Sodergren E."/>
            <person name="Song X.-Z."/>
            <person name="Song B.B."/>
            <person name="Summersgill H."/>
            <person name="Thelus R."/>
            <person name="Thornton R.D."/>
            <person name="Trejos Z.Y."/>
            <person name="Usmani K."/>
            <person name="Vattathil S."/>
            <person name="Villasana D."/>
            <person name="Walker D.L."/>
            <person name="Wang S."/>
            <person name="Wang K."/>
            <person name="White C.S."/>
            <person name="Williams A.C."/>
            <person name="Williamson J."/>
            <person name="Wilson K."/>
            <person name="Woghiren I.O."/>
            <person name="Woodworth J.R."/>
            <person name="Worley K.C."/>
            <person name="Wright R.A."/>
            <person name="Wu W."/>
            <person name="Young L."/>
            <person name="Zhang L."/>
            <person name="Zhang J."/>
            <person name="Zhu Y."/>
            <person name="Muzny D.M."/>
            <person name="Weinstock G."/>
            <person name="Gibbs R.A."/>
        </authorList>
    </citation>
    <scope>NUCLEOTIDE SEQUENCE [LARGE SCALE GENOMIC DNA]</scope>
    <source>
        <strain evidence="6">LSR1</strain>
    </source>
</reference>
<evidence type="ECO:0000256" key="1">
    <source>
        <dbReference type="ARBA" id="ARBA00012647"/>
    </source>
</evidence>
<dbReference type="SUPFAM" id="SSF53649">
    <property type="entry name" value="Alkaline phosphatase-like"/>
    <property type="match status" value="1"/>
</dbReference>
<comment type="cofactor">
    <cofactor evidence="3">
        <name>Zn(2+)</name>
        <dbReference type="ChEBI" id="CHEBI:29105"/>
    </cofactor>
    <text evidence="3">Binds 2 Zn(2+) ions.</text>
</comment>
<dbReference type="RefSeq" id="XP_003246979.1">
    <property type="nucleotide sequence ID" value="XM_003246931.3"/>
</dbReference>
<comment type="cofactor">
    <cofactor evidence="3">
        <name>Mg(2+)</name>
        <dbReference type="ChEBI" id="CHEBI:18420"/>
    </cofactor>
    <text evidence="3">Binds 1 Mg(2+) ion.</text>
</comment>
<keyword evidence="3" id="KW-0862">Zinc</keyword>
<dbReference type="EnsemblMetazoa" id="XM_003246931.4">
    <property type="protein sequence ID" value="XP_003246979.1"/>
    <property type="gene ID" value="LOC100573024"/>
</dbReference>
<organism evidence="5 6">
    <name type="scientific">Acyrthosiphon pisum</name>
    <name type="common">Pea aphid</name>
    <dbReference type="NCBI Taxonomy" id="7029"/>
    <lineage>
        <taxon>Eukaryota</taxon>
        <taxon>Metazoa</taxon>
        <taxon>Ecdysozoa</taxon>
        <taxon>Arthropoda</taxon>
        <taxon>Hexapoda</taxon>
        <taxon>Insecta</taxon>
        <taxon>Pterygota</taxon>
        <taxon>Neoptera</taxon>
        <taxon>Paraneoptera</taxon>
        <taxon>Hemiptera</taxon>
        <taxon>Sternorrhyncha</taxon>
        <taxon>Aphidomorpha</taxon>
        <taxon>Aphidoidea</taxon>
        <taxon>Aphididae</taxon>
        <taxon>Macrosiphini</taxon>
        <taxon>Acyrthosiphon</taxon>
    </lineage>
</organism>
<feature type="binding site" evidence="3">
    <location>
        <position position="81"/>
    </location>
    <ligand>
        <name>Zn(2+)</name>
        <dbReference type="ChEBI" id="CHEBI:29105"/>
        <label>2</label>
    </ligand>
</feature>
<keyword evidence="3" id="KW-0479">Metal-binding</keyword>
<feature type="chain" id="PRO_5035718641" description="alkaline phosphatase" evidence="4">
    <location>
        <begin position="44"/>
        <end position="123"/>
    </location>
</feature>
<dbReference type="Gene3D" id="3.40.720.10">
    <property type="entry name" value="Alkaline Phosphatase, subunit A"/>
    <property type="match status" value="1"/>
</dbReference>
<dbReference type="GO" id="GO:0004035">
    <property type="term" value="F:alkaline phosphatase activity"/>
    <property type="evidence" value="ECO:0007669"/>
    <property type="project" value="UniProtKB-EC"/>
</dbReference>
<dbReference type="Proteomes" id="UP000007819">
    <property type="component" value="Chromosome A1"/>
</dbReference>
<keyword evidence="3" id="KW-0460">Magnesium</keyword>
<dbReference type="KEGG" id="api:100573024"/>
<dbReference type="Pfam" id="PF00245">
    <property type="entry name" value="Alk_phosphatase"/>
    <property type="match status" value="1"/>
</dbReference>
<evidence type="ECO:0000256" key="2">
    <source>
        <dbReference type="ARBA" id="ARBA00022553"/>
    </source>
</evidence>
<evidence type="ECO:0000313" key="5">
    <source>
        <dbReference type="EnsemblMetazoa" id="XP_003246979.1"/>
    </source>
</evidence>
<sequence>MSVEIYHIRYNKFGDTSVNQSIMWTFFMCFLVCALQVSAAATAQESDPKFWIENGKRMLEEKSKQPLRTNKAKNVILFMGDGMSLTTLTAARIYKGQLQNTSGESEHLSFEQFPFTGISKVLI</sequence>